<dbReference type="Gene3D" id="2.40.160.60">
    <property type="entry name" value="Outer membrane protein transport protein (OMPP1/FadL/TodX)"/>
    <property type="match status" value="1"/>
</dbReference>
<dbReference type="Proteomes" id="UP000740413">
    <property type="component" value="Unassembled WGS sequence"/>
</dbReference>
<keyword evidence="1" id="KW-0732">Signal</keyword>
<sequence length="178" mass="20216">MIKKLYKISKSTFLALFLIVFALNCSAQNTSTPSDFWNNVRFGGGLGFGLNNGGFNASVSPSAIYQFNEQFSSGISLTFNYAKYDDSKRYAYGGSIISLYNPIHFLQISAELEQLRINQTLSFNDSSTIEDNYWSPSLFLGLGYTDRNFTVGIRYNVLYDDSKSIYLDAWMPFVRVYF</sequence>
<evidence type="ECO:0000313" key="2">
    <source>
        <dbReference type="EMBL" id="MBT2162556.1"/>
    </source>
</evidence>
<feature type="signal peptide" evidence="1">
    <location>
        <begin position="1"/>
        <end position="27"/>
    </location>
</feature>
<organism evidence="2 3">
    <name type="scientific">Zobellia barbeyronii</name>
    <dbReference type="NCBI Taxonomy" id="2748009"/>
    <lineage>
        <taxon>Bacteria</taxon>
        <taxon>Pseudomonadati</taxon>
        <taxon>Bacteroidota</taxon>
        <taxon>Flavobacteriia</taxon>
        <taxon>Flavobacteriales</taxon>
        <taxon>Flavobacteriaceae</taxon>
        <taxon>Zobellia</taxon>
    </lineage>
</organism>
<gene>
    <name evidence="2" type="ORF">HW347_14895</name>
</gene>
<evidence type="ECO:0000256" key="1">
    <source>
        <dbReference type="SAM" id="SignalP"/>
    </source>
</evidence>
<comment type="caution">
    <text evidence="2">The sequence shown here is derived from an EMBL/GenBank/DDBJ whole genome shotgun (WGS) entry which is preliminary data.</text>
</comment>
<evidence type="ECO:0000313" key="3">
    <source>
        <dbReference type="Proteomes" id="UP000740413"/>
    </source>
</evidence>
<protein>
    <submittedName>
        <fullName evidence="2">Alpha-ketoglutarate decarboxylase</fullName>
    </submittedName>
</protein>
<dbReference type="RefSeq" id="WP_214612561.1">
    <property type="nucleotide sequence ID" value="NZ_JACATN010000004.1"/>
</dbReference>
<name>A0ABS5WGM7_9FLAO</name>
<dbReference type="EMBL" id="JACATN010000004">
    <property type="protein sequence ID" value="MBT2162556.1"/>
    <property type="molecule type" value="Genomic_DNA"/>
</dbReference>
<keyword evidence="3" id="KW-1185">Reference proteome</keyword>
<proteinExistence type="predicted"/>
<reference evidence="3" key="1">
    <citation type="submission" date="2023-07" db="EMBL/GenBank/DDBJ databases">
        <title>Zobellia barbeyronii sp. nov., a new marine flavobacterium, isolated from green and red algae.</title>
        <authorList>
            <person name="Nedashkovskaya O.I."/>
            <person name="Otstavnykh N."/>
            <person name="Zhukova N."/>
            <person name="Guzev K."/>
            <person name="Chausova V."/>
            <person name="Tekutyeva L."/>
            <person name="Mikhailov V."/>
            <person name="Isaeva M."/>
        </authorList>
    </citation>
    <scope>NUCLEOTIDE SEQUENCE [LARGE SCALE GENOMIC DNA]</scope>
    <source>
        <strain evidence="3">KMM 6746</strain>
    </source>
</reference>
<feature type="chain" id="PRO_5046700414" evidence="1">
    <location>
        <begin position="28"/>
        <end position="178"/>
    </location>
</feature>
<dbReference type="SUPFAM" id="SSF56935">
    <property type="entry name" value="Porins"/>
    <property type="match status" value="1"/>
</dbReference>
<accession>A0ABS5WGM7</accession>